<dbReference type="AlphaFoldDB" id="A0A2H3KL01"/>
<dbReference type="PROSITE" id="PS51257">
    <property type="entry name" value="PROKAR_LIPOPROTEIN"/>
    <property type="match status" value="1"/>
</dbReference>
<dbReference type="InterPro" id="IPR036909">
    <property type="entry name" value="Cyt_c-like_dom_sf"/>
</dbReference>
<name>A0A2H3KL01_9CHLR</name>
<evidence type="ECO:0000256" key="5">
    <source>
        <dbReference type="ARBA" id="ARBA00022764"/>
    </source>
</evidence>
<dbReference type="Gene3D" id="1.10.760.10">
    <property type="entry name" value="Cytochrome c-like domain"/>
    <property type="match status" value="2"/>
</dbReference>
<evidence type="ECO:0000256" key="9">
    <source>
        <dbReference type="PIRSR" id="PIRSR000294-2"/>
    </source>
</evidence>
<dbReference type="InterPro" id="IPR009056">
    <property type="entry name" value="Cyt_c-like_dom"/>
</dbReference>
<proteinExistence type="predicted"/>
<comment type="subcellular location">
    <subcellularLocation>
        <location evidence="1">Periplasm</location>
    </subcellularLocation>
</comment>
<keyword evidence="5" id="KW-0574">Periplasm</keyword>
<comment type="PTM">
    <text evidence="8">Binds 2 heme groups per subunit.</text>
</comment>
<organism evidence="11 12">
    <name type="scientific">Candidatus Chloroploca asiatica</name>
    <dbReference type="NCBI Taxonomy" id="1506545"/>
    <lineage>
        <taxon>Bacteria</taxon>
        <taxon>Bacillati</taxon>
        <taxon>Chloroflexota</taxon>
        <taxon>Chloroflexia</taxon>
        <taxon>Chloroflexales</taxon>
        <taxon>Chloroflexineae</taxon>
        <taxon>Oscillochloridaceae</taxon>
        <taxon>Candidatus Chloroploca</taxon>
    </lineage>
</organism>
<dbReference type="GO" id="GO:0042597">
    <property type="term" value="C:periplasmic space"/>
    <property type="evidence" value="ECO:0007669"/>
    <property type="project" value="UniProtKB-SubCell"/>
</dbReference>
<dbReference type="PROSITE" id="PS51007">
    <property type="entry name" value="CYTC"/>
    <property type="match status" value="1"/>
</dbReference>
<evidence type="ECO:0000256" key="4">
    <source>
        <dbReference type="ARBA" id="ARBA00022729"/>
    </source>
</evidence>
<dbReference type="PANTHER" id="PTHR30600">
    <property type="entry name" value="CYTOCHROME C PEROXIDASE-RELATED"/>
    <property type="match status" value="1"/>
</dbReference>
<dbReference type="GO" id="GO:0046872">
    <property type="term" value="F:metal ion binding"/>
    <property type="evidence" value="ECO:0007669"/>
    <property type="project" value="UniProtKB-KW"/>
</dbReference>
<evidence type="ECO:0000256" key="6">
    <source>
        <dbReference type="ARBA" id="ARBA00023002"/>
    </source>
</evidence>
<dbReference type="PIRSF" id="PIRSF000294">
    <property type="entry name" value="Cytochrome-c_peroxidase"/>
    <property type="match status" value="1"/>
</dbReference>
<evidence type="ECO:0000313" key="12">
    <source>
        <dbReference type="Proteomes" id="UP000220922"/>
    </source>
</evidence>
<evidence type="ECO:0000256" key="7">
    <source>
        <dbReference type="ARBA" id="ARBA00023004"/>
    </source>
</evidence>
<sequence>MMLMRRTLIAVVLGLLVLAGGCRATVPETAQVFDWALPAAWPLPEVPAANPMETAKIELGRALFYEERLSGPATVACATCHIQALAFTDGRARAVNATGTLHHRNTQGLGNVAYARTLTWAQPELTTLEQHLERLFAGTAPDEMGVAGQQATILARLRQDGVYPQRFARAFPHDPDPMGWEQIYKALAAFVRTLITADAPYDRYQAGDATALSPAALRGAQRFFGPELGCAQCHGGFNFTGSTRVQGESVGAVPFHNIGLYNLDGTGVYPEGQHGLAEASGNPADMGRFRAPSLRNVALTAPYMHDGRVATLEEVIRLYEAGGRQLTEGPYAGDGRQNPYKSSLITGFALTDQERADLIAFLEALTDETFVTDPRFSDPVE</sequence>
<keyword evidence="7 9" id="KW-0408">Iron</keyword>
<protein>
    <submittedName>
        <fullName evidence="11">Di-heme enzyme</fullName>
    </submittedName>
</protein>
<feature type="binding site" description="axial binding residue" evidence="9">
    <location>
        <position position="234"/>
    </location>
    <ligand>
        <name>heme c</name>
        <dbReference type="ChEBI" id="CHEBI:61717"/>
        <label>2</label>
    </ligand>
    <ligandPart>
        <name>Fe</name>
        <dbReference type="ChEBI" id="CHEBI:18248"/>
    </ligandPart>
</feature>
<evidence type="ECO:0000256" key="1">
    <source>
        <dbReference type="ARBA" id="ARBA00004418"/>
    </source>
</evidence>
<evidence type="ECO:0000313" key="11">
    <source>
        <dbReference type="EMBL" id="PDV98660.1"/>
    </source>
</evidence>
<feature type="binding site" description="covalent" evidence="8">
    <location>
        <position position="80"/>
    </location>
    <ligand>
        <name>heme c</name>
        <dbReference type="ChEBI" id="CHEBI:61717"/>
        <label>1</label>
    </ligand>
</feature>
<dbReference type="InterPro" id="IPR004852">
    <property type="entry name" value="Di-haem_cyt_c_peroxidsae"/>
</dbReference>
<feature type="binding site" description="covalent" evidence="8">
    <location>
        <position position="230"/>
    </location>
    <ligand>
        <name>heme c</name>
        <dbReference type="ChEBI" id="CHEBI:61717"/>
        <label>2</label>
    </ligand>
</feature>
<keyword evidence="3 9" id="KW-0479">Metal-binding</keyword>
<dbReference type="OrthoDB" id="9772811at2"/>
<keyword evidence="2 8" id="KW-0349">Heme</keyword>
<dbReference type="GO" id="GO:0009055">
    <property type="term" value="F:electron transfer activity"/>
    <property type="evidence" value="ECO:0007669"/>
    <property type="project" value="InterPro"/>
</dbReference>
<keyword evidence="12" id="KW-1185">Reference proteome</keyword>
<dbReference type="NCBIfam" id="TIGR04039">
    <property type="entry name" value="MXAN_0977_Heme2"/>
    <property type="match status" value="1"/>
</dbReference>
<comment type="caution">
    <text evidence="11">The sequence shown here is derived from an EMBL/GenBank/DDBJ whole genome shotgun (WGS) entry which is preliminary data.</text>
</comment>
<feature type="binding site" description="axial binding residue" evidence="9">
    <location>
        <position position="81"/>
    </location>
    <ligand>
        <name>heme c</name>
        <dbReference type="ChEBI" id="CHEBI:61717"/>
        <label>1</label>
    </ligand>
    <ligandPart>
        <name>Fe</name>
        <dbReference type="ChEBI" id="CHEBI:18248"/>
    </ligandPart>
</feature>
<dbReference type="InterPro" id="IPR051395">
    <property type="entry name" value="Cytochrome_c_Peroxidase/MauG"/>
</dbReference>
<dbReference type="InterPro" id="IPR026259">
    <property type="entry name" value="MauG/Cytc_peroxidase"/>
</dbReference>
<feature type="binding site" description="covalent" evidence="8">
    <location>
        <position position="77"/>
    </location>
    <ligand>
        <name>heme c</name>
        <dbReference type="ChEBI" id="CHEBI:61717"/>
        <label>1</label>
    </ligand>
</feature>
<reference evidence="11 12" key="1">
    <citation type="submission" date="2016-05" db="EMBL/GenBank/DDBJ databases">
        <authorList>
            <person name="Lavstsen T."/>
            <person name="Jespersen J.S."/>
        </authorList>
    </citation>
    <scope>NUCLEOTIDE SEQUENCE [LARGE SCALE GENOMIC DNA]</scope>
    <source>
        <strain evidence="11 12">B7-9</strain>
    </source>
</reference>
<keyword evidence="6" id="KW-0560">Oxidoreductase</keyword>
<evidence type="ECO:0000256" key="2">
    <source>
        <dbReference type="ARBA" id="ARBA00022617"/>
    </source>
</evidence>
<dbReference type="Pfam" id="PF03150">
    <property type="entry name" value="CCP_MauG"/>
    <property type="match status" value="1"/>
</dbReference>
<dbReference type="InterPro" id="IPR023929">
    <property type="entry name" value="MbnH-like"/>
</dbReference>
<dbReference type="GO" id="GO:0004130">
    <property type="term" value="F:cytochrome-c peroxidase activity"/>
    <property type="evidence" value="ECO:0007669"/>
    <property type="project" value="TreeGrafter"/>
</dbReference>
<feature type="domain" description="Cytochrome c" evidence="10">
    <location>
        <begin position="214"/>
        <end position="366"/>
    </location>
</feature>
<evidence type="ECO:0000256" key="3">
    <source>
        <dbReference type="ARBA" id="ARBA00022723"/>
    </source>
</evidence>
<keyword evidence="4" id="KW-0732">Signal</keyword>
<gene>
    <name evidence="11" type="ORF">A9Q02_01570</name>
</gene>
<dbReference type="PANTHER" id="PTHR30600:SF14">
    <property type="entry name" value="CYTOCHROME C PEROXIDASE"/>
    <property type="match status" value="1"/>
</dbReference>
<accession>A0A2H3KL01</accession>
<dbReference type="SUPFAM" id="SSF46626">
    <property type="entry name" value="Cytochrome c"/>
    <property type="match status" value="2"/>
</dbReference>
<dbReference type="EMBL" id="LYXE01000090">
    <property type="protein sequence ID" value="PDV98660.1"/>
    <property type="molecule type" value="Genomic_DNA"/>
</dbReference>
<feature type="binding site" description="covalent" evidence="8">
    <location>
        <position position="233"/>
    </location>
    <ligand>
        <name>heme c</name>
        <dbReference type="ChEBI" id="CHEBI:61717"/>
        <label>2</label>
    </ligand>
</feature>
<evidence type="ECO:0000256" key="8">
    <source>
        <dbReference type="PIRSR" id="PIRSR000294-1"/>
    </source>
</evidence>
<dbReference type="GO" id="GO:0020037">
    <property type="term" value="F:heme binding"/>
    <property type="evidence" value="ECO:0007669"/>
    <property type="project" value="InterPro"/>
</dbReference>
<comment type="cofactor">
    <cofactor evidence="8">
        <name>heme</name>
        <dbReference type="ChEBI" id="CHEBI:30413"/>
    </cofactor>
    <text evidence="8">Binds 2 heme groups.</text>
</comment>
<evidence type="ECO:0000259" key="10">
    <source>
        <dbReference type="PROSITE" id="PS51007"/>
    </source>
</evidence>
<dbReference type="Proteomes" id="UP000220922">
    <property type="component" value="Unassembled WGS sequence"/>
</dbReference>